<sequence>MTDNTNIIAKLLQPVVLPNGVSLPTPLAMAPMEIISSKPDGTASQTDMDYFAYRSDVAGLLISGAASVNLVGRINRYQLGIHDDKFIPNLQKLVQAAQQDGNRFIIQLQHSGRLAQEGFEQTGELLAPSKPAAGRTGDQARAMTEEDIAQTIRDFAEATRRAIEAGASGVEIQGANHYLLHQFFSKLSNQREDKWGGSLFNRMAFALAVTKAVKNVIAELAPPDFILGYRISPEEIHGNHIGFTFDECLELINQIAEIGVDYIHLSLEEYGGKDPFSQQVKERLVSRSKLMVAAAFTAEQAAQALQHADFIALGRATLIEPNFYKKIKSGEMVKIVTSYIEDYAKLPADLINWFKQANSPLPPLPRL</sequence>
<dbReference type="EMBL" id="PHGZ01000020">
    <property type="protein sequence ID" value="PJG82476.1"/>
    <property type="molecule type" value="Genomic_DNA"/>
</dbReference>
<gene>
    <name evidence="4" type="ORF">CVP04_09070</name>
</gene>
<keyword evidence="5" id="KW-1185">Reference proteome</keyword>
<comment type="caution">
    <text evidence="4">The sequence shown here is derived from an EMBL/GenBank/DDBJ whole genome shotgun (WGS) entry which is preliminary data.</text>
</comment>
<evidence type="ECO:0000256" key="2">
    <source>
        <dbReference type="ARBA" id="ARBA00023002"/>
    </source>
</evidence>
<feature type="domain" description="NADH:flavin oxidoreductase/NADH oxidase N-terminal" evidence="3">
    <location>
        <begin position="11"/>
        <end position="330"/>
    </location>
</feature>
<dbReference type="GO" id="GO:0016491">
    <property type="term" value="F:oxidoreductase activity"/>
    <property type="evidence" value="ECO:0007669"/>
    <property type="project" value="UniProtKB-KW"/>
</dbReference>
<dbReference type="Gene3D" id="3.20.20.70">
    <property type="entry name" value="Aldolase class I"/>
    <property type="match status" value="1"/>
</dbReference>
<evidence type="ECO:0000313" key="5">
    <source>
        <dbReference type="Proteomes" id="UP000230282"/>
    </source>
</evidence>
<dbReference type="OrthoDB" id="8523426at2"/>
<dbReference type="InterPro" id="IPR001155">
    <property type="entry name" value="OxRdtase_FMN_N"/>
</dbReference>
<protein>
    <submittedName>
        <fullName evidence="4">NADH-dependent oxidoreductase</fullName>
    </submittedName>
</protein>
<dbReference type="GO" id="GO:0010181">
    <property type="term" value="F:FMN binding"/>
    <property type="evidence" value="ECO:0007669"/>
    <property type="project" value="InterPro"/>
</dbReference>
<name>A0A2M8RUA8_9PAST</name>
<accession>A0A2M8RUA8</accession>
<evidence type="ECO:0000259" key="3">
    <source>
        <dbReference type="Pfam" id="PF00724"/>
    </source>
</evidence>
<dbReference type="Pfam" id="PF00724">
    <property type="entry name" value="Oxidored_FMN"/>
    <property type="match status" value="1"/>
</dbReference>
<keyword evidence="1" id="KW-0285">Flavoprotein</keyword>
<proteinExistence type="predicted"/>
<dbReference type="Proteomes" id="UP000230282">
    <property type="component" value="Unassembled WGS sequence"/>
</dbReference>
<dbReference type="SUPFAM" id="SSF51395">
    <property type="entry name" value="FMN-linked oxidoreductases"/>
    <property type="match status" value="1"/>
</dbReference>
<organism evidence="4 5">
    <name type="scientific">Caviibacterium pharyngocola</name>
    <dbReference type="NCBI Taxonomy" id="28159"/>
    <lineage>
        <taxon>Bacteria</taxon>
        <taxon>Pseudomonadati</taxon>
        <taxon>Pseudomonadota</taxon>
        <taxon>Gammaproteobacteria</taxon>
        <taxon>Pasteurellales</taxon>
        <taxon>Pasteurellaceae</taxon>
        <taxon>Caviibacterium</taxon>
    </lineage>
</organism>
<dbReference type="AlphaFoldDB" id="A0A2M8RUA8"/>
<dbReference type="InterPro" id="IPR051799">
    <property type="entry name" value="NADH_flavin_oxidoreductase"/>
</dbReference>
<dbReference type="RefSeq" id="WP_100297188.1">
    <property type="nucleotide sequence ID" value="NZ_PHGZ01000020.1"/>
</dbReference>
<evidence type="ECO:0000313" key="4">
    <source>
        <dbReference type="EMBL" id="PJG82476.1"/>
    </source>
</evidence>
<dbReference type="InterPro" id="IPR013785">
    <property type="entry name" value="Aldolase_TIM"/>
</dbReference>
<evidence type="ECO:0000256" key="1">
    <source>
        <dbReference type="ARBA" id="ARBA00022630"/>
    </source>
</evidence>
<reference evidence="4 5" key="1">
    <citation type="submission" date="2017-11" db="EMBL/GenBank/DDBJ databases">
        <title>Reclassification of Bisgaard taxon 5 as Caviibacterium pharyngocola gen. nov., sp. nov.</title>
        <authorList>
            <person name="Christensen H."/>
        </authorList>
    </citation>
    <scope>NUCLEOTIDE SEQUENCE [LARGE SCALE GENOMIC DNA]</scope>
    <source>
        <strain evidence="4 5">7_3</strain>
    </source>
</reference>
<dbReference type="PANTHER" id="PTHR43656:SF2">
    <property type="entry name" value="BINDING OXIDOREDUCTASE, PUTATIVE (AFU_ORTHOLOGUE AFUA_2G08260)-RELATED"/>
    <property type="match status" value="1"/>
</dbReference>
<keyword evidence="2" id="KW-0560">Oxidoreductase</keyword>
<dbReference type="PANTHER" id="PTHR43656">
    <property type="entry name" value="BINDING OXIDOREDUCTASE, PUTATIVE (AFU_ORTHOLOGUE AFUA_2G08260)-RELATED"/>
    <property type="match status" value="1"/>
</dbReference>